<keyword evidence="3" id="KW-0227">DNA damage</keyword>
<evidence type="ECO:0000256" key="3">
    <source>
        <dbReference type="ARBA" id="ARBA00022763"/>
    </source>
</evidence>
<evidence type="ECO:0000256" key="2">
    <source>
        <dbReference type="ARBA" id="ARBA00006082"/>
    </source>
</evidence>
<dbReference type="EMBL" id="KV453856">
    <property type="protein sequence ID" value="ODV84641.1"/>
    <property type="molecule type" value="Genomic_DNA"/>
</dbReference>
<evidence type="ECO:0000256" key="4">
    <source>
        <dbReference type="ARBA" id="ARBA00023204"/>
    </source>
</evidence>
<dbReference type="PROSITE" id="PS00058">
    <property type="entry name" value="DNA_MISMATCH_REPAIR_1"/>
    <property type="match status" value="1"/>
</dbReference>
<dbReference type="GO" id="GO:0016887">
    <property type="term" value="F:ATP hydrolysis activity"/>
    <property type="evidence" value="ECO:0007669"/>
    <property type="project" value="InterPro"/>
</dbReference>
<dbReference type="InterPro" id="IPR014762">
    <property type="entry name" value="DNA_mismatch_repair_CS"/>
</dbReference>
<evidence type="ECO:0000313" key="8">
    <source>
        <dbReference type="Proteomes" id="UP000094801"/>
    </source>
</evidence>
<feature type="domain" description="DNA mismatch repair protein S5" evidence="6">
    <location>
        <begin position="227"/>
        <end position="349"/>
    </location>
</feature>
<reference evidence="8" key="1">
    <citation type="submission" date="2016-04" db="EMBL/GenBank/DDBJ databases">
        <title>Comparative genomics of biotechnologically important yeasts.</title>
        <authorList>
            <consortium name="DOE Joint Genome Institute"/>
            <person name="Riley R."/>
            <person name="Haridas S."/>
            <person name="Wolfe K.H."/>
            <person name="Lopes M.R."/>
            <person name="Hittinger C.T."/>
            <person name="Goker M."/>
            <person name="Salamov A."/>
            <person name="Wisecaver J."/>
            <person name="Long T.M."/>
            <person name="Aerts A.L."/>
            <person name="Barry K."/>
            <person name="Choi C."/>
            <person name="Clum A."/>
            <person name="Coughlan A.Y."/>
            <person name="Deshpande S."/>
            <person name="Douglass A.P."/>
            <person name="Hanson S.J."/>
            <person name="Klenk H.-P."/>
            <person name="Labutti K."/>
            <person name="Lapidus A."/>
            <person name="Lindquist E."/>
            <person name="Lipzen A."/>
            <person name="Meier-Kolthoff J.P."/>
            <person name="Ohm R.A."/>
            <person name="Otillar R.P."/>
            <person name="Pangilinan J."/>
            <person name="Peng Y."/>
            <person name="Rokas A."/>
            <person name="Rosa C.A."/>
            <person name="Scheuner C."/>
            <person name="Sibirny A.A."/>
            <person name="Slot J.C."/>
            <person name="Stielow J.B."/>
            <person name="Sun H."/>
            <person name="Kurtzman C.P."/>
            <person name="Blackwell M."/>
            <person name="Grigoriev I.V."/>
            <person name="Jeffries T.W."/>
        </authorList>
    </citation>
    <scope>NUCLEOTIDE SEQUENCE [LARGE SCALE GENOMIC DNA]</scope>
    <source>
        <strain evidence="8">NRRL YB-2248</strain>
    </source>
</reference>
<dbReference type="InterPro" id="IPR013507">
    <property type="entry name" value="DNA_mismatch_S5_2-like"/>
</dbReference>
<dbReference type="Pfam" id="PF01119">
    <property type="entry name" value="DNA_mis_repair"/>
    <property type="match status" value="1"/>
</dbReference>
<proteinExistence type="inferred from homology"/>
<dbReference type="InterPro" id="IPR036890">
    <property type="entry name" value="HATPase_C_sf"/>
</dbReference>
<dbReference type="Gene3D" id="3.30.230.10">
    <property type="match status" value="1"/>
</dbReference>
<keyword evidence="5" id="KW-0539">Nucleus</keyword>
<dbReference type="SMART" id="SM01340">
    <property type="entry name" value="DNA_mis_repair"/>
    <property type="match status" value="1"/>
</dbReference>
<sequence length="692" mass="78873">MAVVETQRPRIRPLDKTVVNRIAAGEIIIAPSNALKELLENSIDAGSSSIDITCKDGGLKLLQITDNGSGISKDDLPILCERFTTSKLTKFEDLNSIQTYGFRGEALASISHISHFSVVTKTKQDTCAWKCHYSEGKLVPSKPSVQSSDPKPIAGKDGTSIIVEDLFYNFPSRLRSLKSANEEYSKIVDVINRYAIHTENVGLTCKKFGTTSNDVIIRNNMSRKDRIRTIFGNSVANELLDLDFEPNLDIGLFKCYGNVTNSNYTNKKVIQPVFFINNRLVSHDPLKRAINQVYTNYLPRGHKAFVYLALEINPKNVDVNVHPTKREVRFLNEDEIIEHIVKQIEITLSQLDSTRSFMTQQVLPNAKRFRQDDFDAELDSVDSMYNKKTKSAPQSQQYKKPYEHKLVRTDFNQSTITSFISTNAAIDLSTINRVEVKLKSVLDLRKEVETRTNKNLTEVFSKHTYIGIVDYSRRLLCIQYDVKLFLIDYASICNEFFYQIALSDFSNFGKIKFSEPISIRSILQENIYNDETILRSNFKLQDPPSLETVLTNYVEMAEMYMEYFSIEIDNADPLDPKLISIPMLIRGYTPNLTKLAFLLFKMVARVNWDDEKMCLGGILRQIALFYIPATIPNSDDPDSTLDDAAERENLSDILDNLIFPLLKKKFLATENLVRDVVEIANLPGLYKVFERC</sequence>
<evidence type="ECO:0000256" key="1">
    <source>
        <dbReference type="ARBA" id="ARBA00004123"/>
    </source>
</evidence>
<dbReference type="Proteomes" id="UP000094801">
    <property type="component" value="Unassembled WGS sequence"/>
</dbReference>
<dbReference type="SUPFAM" id="SSF55874">
    <property type="entry name" value="ATPase domain of HSP90 chaperone/DNA topoisomerase II/histidine kinase"/>
    <property type="match status" value="1"/>
</dbReference>
<dbReference type="GO" id="GO:0005524">
    <property type="term" value="F:ATP binding"/>
    <property type="evidence" value="ECO:0007669"/>
    <property type="project" value="InterPro"/>
</dbReference>
<evidence type="ECO:0000259" key="6">
    <source>
        <dbReference type="SMART" id="SM01340"/>
    </source>
</evidence>
<dbReference type="FunFam" id="3.30.565.10:FF:000033">
    <property type="entry name" value="DNA mismatch repair protein Mlh1"/>
    <property type="match status" value="1"/>
</dbReference>
<dbReference type="GO" id="GO:0140664">
    <property type="term" value="F:ATP-dependent DNA damage sensor activity"/>
    <property type="evidence" value="ECO:0007669"/>
    <property type="project" value="InterPro"/>
</dbReference>
<dbReference type="GO" id="GO:0006298">
    <property type="term" value="P:mismatch repair"/>
    <property type="evidence" value="ECO:0007669"/>
    <property type="project" value="InterPro"/>
</dbReference>
<dbReference type="SUPFAM" id="SSF54211">
    <property type="entry name" value="Ribosomal protein S5 domain 2-like"/>
    <property type="match status" value="1"/>
</dbReference>
<dbReference type="InterPro" id="IPR020568">
    <property type="entry name" value="Ribosomal_Su5_D2-typ_SF"/>
</dbReference>
<dbReference type="InterPro" id="IPR038973">
    <property type="entry name" value="MutL/Mlh/Pms-like"/>
</dbReference>
<keyword evidence="8" id="KW-1185">Reference proteome</keyword>
<dbReference type="GO" id="GO:0032389">
    <property type="term" value="C:MutLalpha complex"/>
    <property type="evidence" value="ECO:0007669"/>
    <property type="project" value="TreeGrafter"/>
</dbReference>
<dbReference type="InterPro" id="IPR014721">
    <property type="entry name" value="Ribsml_uS5_D2-typ_fold_subgr"/>
</dbReference>
<dbReference type="PANTHER" id="PTHR10073">
    <property type="entry name" value="DNA MISMATCH REPAIR PROTEIN MLH, PMS, MUTL"/>
    <property type="match status" value="1"/>
</dbReference>
<keyword evidence="4" id="KW-0234">DNA repair</keyword>
<dbReference type="InterPro" id="IPR032189">
    <property type="entry name" value="Mlh1_C"/>
</dbReference>
<dbReference type="CDD" id="cd16926">
    <property type="entry name" value="HATPase_MutL-MLH-PMS-like"/>
    <property type="match status" value="1"/>
</dbReference>
<comment type="similarity">
    <text evidence="2">Belongs to the DNA mismatch repair MutL/HexB family.</text>
</comment>
<dbReference type="Gene3D" id="3.30.565.10">
    <property type="entry name" value="Histidine kinase-like ATPase, C-terminal domain"/>
    <property type="match status" value="1"/>
</dbReference>
<evidence type="ECO:0000256" key="5">
    <source>
        <dbReference type="ARBA" id="ARBA00023242"/>
    </source>
</evidence>
<dbReference type="Pfam" id="PF13589">
    <property type="entry name" value="HATPase_c_3"/>
    <property type="match status" value="1"/>
</dbReference>
<dbReference type="PANTHER" id="PTHR10073:SF12">
    <property type="entry name" value="DNA MISMATCH REPAIR PROTEIN MLH1"/>
    <property type="match status" value="1"/>
</dbReference>
<dbReference type="OrthoDB" id="10263226at2759"/>
<dbReference type="GO" id="GO:0030983">
    <property type="term" value="F:mismatched DNA binding"/>
    <property type="evidence" value="ECO:0007669"/>
    <property type="project" value="InterPro"/>
</dbReference>
<dbReference type="InterPro" id="IPR002099">
    <property type="entry name" value="MutL/Mlh/PMS"/>
</dbReference>
<dbReference type="GO" id="GO:0061982">
    <property type="term" value="P:meiosis I cell cycle process"/>
    <property type="evidence" value="ECO:0007669"/>
    <property type="project" value="UniProtKB-ARBA"/>
</dbReference>
<dbReference type="AlphaFoldDB" id="A0A1E4SYV0"/>
<dbReference type="FunFam" id="3.30.230.10:FF:000014">
    <property type="entry name" value="DNA mismatch repair protein Mlh1"/>
    <property type="match status" value="1"/>
</dbReference>
<evidence type="ECO:0000313" key="7">
    <source>
        <dbReference type="EMBL" id="ODV84641.1"/>
    </source>
</evidence>
<accession>A0A1E4SYV0</accession>
<dbReference type="CDD" id="cd03483">
    <property type="entry name" value="MutL_Trans_MLH1"/>
    <property type="match status" value="1"/>
</dbReference>
<dbReference type="NCBIfam" id="TIGR00585">
    <property type="entry name" value="mutl"/>
    <property type="match status" value="1"/>
</dbReference>
<dbReference type="STRING" id="983967.A0A1E4SYV0"/>
<gene>
    <name evidence="7" type="ORF">CANARDRAFT_200946</name>
</gene>
<dbReference type="Pfam" id="PF16413">
    <property type="entry name" value="Mlh1_C"/>
    <property type="match status" value="1"/>
</dbReference>
<comment type="subcellular location">
    <subcellularLocation>
        <location evidence="1">Nucleus</location>
    </subcellularLocation>
</comment>
<name>A0A1E4SYV0_9ASCO</name>
<protein>
    <recommendedName>
        <fullName evidence="6">DNA mismatch repair protein S5 domain-containing protein</fullName>
    </recommendedName>
</protein>
<organism evidence="7 8">
    <name type="scientific">[Candida] arabinofermentans NRRL YB-2248</name>
    <dbReference type="NCBI Taxonomy" id="983967"/>
    <lineage>
        <taxon>Eukaryota</taxon>
        <taxon>Fungi</taxon>
        <taxon>Dikarya</taxon>
        <taxon>Ascomycota</taxon>
        <taxon>Saccharomycotina</taxon>
        <taxon>Pichiomycetes</taxon>
        <taxon>Pichiales</taxon>
        <taxon>Pichiaceae</taxon>
        <taxon>Ogataea</taxon>
        <taxon>Ogataea/Candida clade</taxon>
    </lineage>
</organism>